<dbReference type="InterPro" id="IPR004841">
    <property type="entry name" value="AA-permease/SLC12A_dom"/>
</dbReference>
<keyword evidence="9 10" id="KW-0472">Membrane</keyword>
<feature type="transmembrane region" description="Helical" evidence="10">
    <location>
        <begin position="135"/>
        <end position="153"/>
    </location>
</feature>
<feature type="transmembrane region" description="Helical" evidence="10">
    <location>
        <begin position="343"/>
        <end position="361"/>
    </location>
</feature>
<dbReference type="FunFam" id="1.20.1740.10:FF:000001">
    <property type="entry name" value="Amino acid permease"/>
    <property type="match status" value="1"/>
</dbReference>
<feature type="transmembrane region" description="Helical" evidence="10">
    <location>
        <begin position="367"/>
        <end position="391"/>
    </location>
</feature>
<feature type="transmembrane region" description="Helical" evidence="10">
    <location>
        <begin position="248"/>
        <end position="267"/>
    </location>
</feature>
<dbReference type="Gene3D" id="1.20.1740.10">
    <property type="entry name" value="Amino acid/polyamine transporter I"/>
    <property type="match status" value="1"/>
</dbReference>
<evidence type="ECO:0000256" key="10">
    <source>
        <dbReference type="SAM" id="Phobius"/>
    </source>
</evidence>
<keyword evidence="3" id="KW-0813">Transport</keyword>
<dbReference type="Proteomes" id="UP000543804">
    <property type="component" value="Unassembled WGS sequence"/>
</dbReference>
<dbReference type="GO" id="GO:0006865">
    <property type="term" value="P:amino acid transport"/>
    <property type="evidence" value="ECO:0007669"/>
    <property type="project" value="UniProtKB-KW"/>
</dbReference>
<feature type="transmembrane region" description="Helical" evidence="10">
    <location>
        <begin position="411"/>
        <end position="429"/>
    </location>
</feature>
<reference evidence="12 13" key="1">
    <citation type="submission" date="2020-04" db="EMBL/GenBank/DDBJ databases">
        <authorList>
            <person name="Hitch T.C.A."/>
            <person name="Wylensek D."/>
            <person name="Clavel T."/>
        </authorList>
    </citation>
    <scope>NUCLEOTIDE SEQUENCE [LARGE SCALE GENOMIC DNA]</scope>
    <source>
        <strain evidence="12 13">PG-130-P53-12</strain>
    </source>
</reference>
<name>A0A848BDL7_9FIRM</name>
<dbReference type="PIRSF" id="PIRSF006060">
    <property type="entry name" value="AA_transporter"/>
    <property type="match status" value="1"/>
</dbReference>
<dbReference type="InterPro" id="IPR004840">
    <property type="entry name" value="Amino_acid_permease_CS"/>
</dbReference>
<keyword evidence="8 10" id="KW-1133">Transmembrane helix</keyword>
<dbReference type="EMBL" id="JABAFA010000020">
    <property type="protein sequence ID" value="NMD99121.1"/>
    <property type="molecule type" value="Genomic_DNA"/>
</dbReference>
<comment type="caution">
    <text evidence="12">The sequence shown here is derived from an EMBL/GenBank/DDBJ whole genome shotgun (WGS) entry which is preliminary data.</text>
</comment>
<dbReference type="PROSITE" id="PS00218">
    <property type="entry name" value="AMINO_ACID_PERMEASE_1"/>
    <property type="match status" value="1"/>
</dbReference>
<feature type="domain" description="Amino acid permease/ SLC12A" evidence="11">
    <location>
        <begin position="26"/>
        <end position="457"/>
    </location>
</feature>
<evidence type="ECO:0000313" key="13">
    <source>
        <dbReference type="Proteomes" id="UP000543804"/>
    </source>
</evidence>
<evidence type="ECO:0000256" key="2">
    <source>
        <dbReference type="ARBA" id="ARBA00008583"/>
    </source>
</evidence>
<evidence type="ECO:0000256" key="4">
    <source>
        <dbReference type="ARBA" id="ARBA00022475"/>
    </source>
</evidence>
<evidence type="ECO:0000256" key="8">
    <source>
        <dbReference type="ARBA" id="ARBA00022989"/>
    </source>
</evidence>
<feature type="transmembrane region" description="Helical" evidence="10">
    <location>
        <begin position="50"/>
        <end position="70"/>
    </location>
</feature>
<dbReference type="Pfam" id="PF00324">
    <property type="entry name" value="AA_permease"/>
    <property type="match status" value="1"/>
</dbReference>
<feature type="transmembrane region" description="Helical" evidence="10">
    <location>
        <begin position="165"/>
        <end position="186"/>
    </location>
</feature>
<gene>
    <name evidence="12" type="ORF">HF878_06490</name>
</gene>
<dbReference type="PANTHER" id="PTHR43495:SF4">
    <property type="entry name" value="AROMATIC AMINO ACID TRANSPORT PROTEIN AROP"/>
    <property type="match status" value="1"/>
</dbReference>
<feature type="transmembrane region" description="Helical" evidence="10">
    <location>
        <begin position="206"/>
        <end position="227"/>
    </location>
</feature>
<evidence type="ECO:0000256" key="6">
    <source>
        <dbReference type="ARBA" id="ARBA00022692"/>
    </source>
</evidence>
<dbReference type="GO" id="GO:0005886">
    <property type="term" value="C:plasma membrane"/>
    <property type="evidence" value="ECO:0007669"/>
    <property type="project" value="UniProtKB-SubCell"/>
</dbReference>
<accession>A0A848BDL7</accession>
<organism evidence="12 13">
    <name type="scientific">Selenomonas bovis</name>
    <dbReference type="NCBI Taxonomy" id="416586"/>
    <lineage>
        <taxon>Bacteria</taxon>
        <taxon>Bacillati</taxon>
        <taxon>Bacillota</taxon>
        <taxon>Negativicutes</taxon>
        <taxon>Selenomonadales</taxon>
        <taxon>Selenomonadaceae</taxon>
        <taxon>Selenomonas</taxon>
    </lineage>
</organism>
<keyword evidence="7" id="KW-0029">Amino-acid transport</keyword>
<evidence type="ECO:0000256" key="3">
    <source>
        <dbReference type="ARBA" id="ARBA00022448"/>
    </source>
</evidence>
<keyword evidence="13" id="KW-1185">Reference proteome</keyword>
<keyword evidence="6 10" id="KW-0812">Transmembrane</keyword>
<feature type="transmembrane region" description="Helical" evidence="10">
    <location>
        <begin position="287"/>
        <end position="307"/>
    </location>
</feature>
<evidence type="ECO:0000256" key="7">
    <source>
        <dbReference type="ARBA" id="ARBA00022970"/>
    </source>
</evidence>
<dbReference type="PANTHER" id="PTHR43495">
    <property type="entry name" value="GABA PERMEASE"/>
    <property type="match status" value="1"/>
</dbReference>
<sequence>MERYFPRRRGCPLSQPTMKRGLKNRHLQMIALGGAIGTGLFYGSTSTIALAGPSVMLAYLMGGIVIFFIMRMLGEMAVDEPVSGSFSYYASKYWGRFPGFLSGWNYWFNYVLVSMAELTAVGIYMNFWFPDLPQWLSALVCLVSITALNLVNVKAYGEAEFWMALIKIAAIVSMILLGLGLLFASGQPFPENLSNLWSNGGFLPHGIWGLLEATAVVMFSFGGIELIGITAGEAEDPDRTIPRAINQVIWRILIFYVGTMAVLMALWPWDQVGTQASPFVQIFENVGVPAAAHILNFVVLTAAVSVYNSAIYSNSRMLYGLAKEGEAPAFFLKLSAHGVPVRGILVSSGITLIVVALNYFLAGHIFLYLMMIATCAAVISWVTICVTHLLFRRRCAAEGRATRFRSPLYPWTNVLSLVFLAGVIFFMAQVPDMQLAVLFLPAWLLVLFVGYRCRRRQG</sequence>
<evidence type="ECO:0000259" key="11">
    <source>
        <dbReference type="Pfam" id="PF00324"/>
    </source>
</evidence>
<evidence type="ECO:0000256" key="9">
    <source>
        <dbReference type="ARBA" id="ARBA00023136"/>
    </source>
</evidence>
<evidence type="ECO:0000256" key="5">
    <source>
        <dbReference type="ARBA" id="ARBA00022519"/>
    </source>
</evidence>
<comment type="subcellular location">
    <subcellularLocation>
        <location evidence="1">Cell inner membrane</location>
        <topology evidence="1">Multi-pass membrane protein</topology>
    </subcellularLocation>
</comment>
<dbReference type="AlphaFoldDB" id="A0A848BDL7"/>
<proteinExistence type="inferred from homology"/>
<comment type="similarity">
    <text evidence="2">Belongs to the amino acid-polyamine-organocation (APC) superfamily. Amino acid transporter (AAT) (TC 2.A.3.1) family.</text>
</comment>
<feature type="transmembrane region" description="Helical" evidence="10">
    <location>
        <begin position="106"/>
        <end position="129"/>
    </location>
</feature>
<feature type="transmembrane region" description="Helical" evidence="10">
    <location>
        <begin position="435"/>
        <end position="453"/>
    </location>
</feature>
<keyword evidence="5" id="KW-0997">Cell inner membrane</keyword>
<evidence type="ECO:0000256" key="1">
    <source>
        <dbReference type="ARBA" id="ARBA00004429"/>
    </source>
</evidence>
<keyword evidence="4" id="KW-1003">Cell membrane</keyword>
<evidence type="ECO:0000313" key="12">
    <source>
        <dbReference type="EMBL" id="NMD99121.1"/>
    </source>
</evidence>
<protein>
    <submittedName>
        <fullName evidence="12">Amino acid permease</fullName>
    </submittedName>
</protein>
<feature type="transmembrane region" description="Helical" evidence="10">
    <location>
        <begin position="27"/>
        <end position="44"/>
    </location>
</feature>
<dbReference type="GO" id="GO:0055085">
    <property type="term" value="P:transmembrane transport"/>
    <property type="evidence" value="ECO:0007669"/>
    <property type="project" value="InterPro"/>
</dbReference>